<dbReference type="InterPro" id="IPR013103">
    <property type="entry name" value="RVT_2"/>
</dbReference>
<sequence length="1218" mass="135772">MATEDVRVMKISGSRLILLLMQMKQQVLLILEGYGLHEFVLGTVSVPPQSVVDKDGYLGPNPEFLFHKQQDKLLASWLLTTIGDEILVHLTAARSSFDVWNTVVRCFASKSALTVSTLRHSLYSQKKGQLTVKEYLAKIKSLCDNLTAISIILAGLPVEFESIRIVAFAMRVPLDLLTKMLADCEARQQELVSNMSFQANFVQQCGSTDDTISKSDRGSRQAYKGNGRFFRGRGQGRKFSNIKPQCQLYGRVGHTVQPLQAHCHQFQGTSTSCAGHHCCSHKAASIDSTANFNHVPCSSNPVNPTVWYPDSGASNHVTNDLDNLQGAAPYTGNHKLYMGNGVSVLVAHVGSGLLQTTSRVFRLHNILHVPRCQDRECPIGVLLVGHIHNGLYKFDMSAFQGSKAVVPSPATAPVTNLVPLASTPFELVVADIWGPASVSSEGHSYYISFVDAYSRFTWLYLIKHKCFKLTGGEFRSFPQALSQLGIHHRLSCPHTSEQNGLVERKHRHIVDIGLMLLGQANVPMHLWAHTFITAIHLINRLPTPVLNGKSPYELLYKSVPTYMHLKVFGCRCYPYLRPFNSNKLQYHSRPCVFLGYSPVHKGYKCLDDNGKMFISRHVKFNETCFPFSAHSDSGSALHGIHPQFLHQQTHVPVLVPADRPTSLVTSTPHSASLSTPHSSPADACSNSHLVSGNTQIVEEVAAPLVNMHPMQTRAKSGIFKPHIFSVKLHDTEPITITEAFSSKEWTLAAQQEYDALMKNNTWDLVPLPANRRAAGCKWIFKLKHHSDGSIARYKGRLVVKGYLQEARIDCHETFSPVVKLATIRVVLALAVKFGWSLRQIDINNAFLNGDLTEEIYMAPRAWFSKLRDFLLTSRFVVAKSDGSLFIRKTGGLLLYVLVYVDDIIVTGNHQGSIDKFFTALDTQFSLKDLGPLSYFLGIEVLPTTNGLFLSQRKYILDLLKRAQMECVKGSPTPMTTSTRLSQHDGSAIENEFDYRSIVGALQYVLITRPDITFAVNKVCQFMHQPLDQHFKAVKRILRYLQHTVEYGLHFTTATHLDLVDFFDANWGIDDRRSTTGFCVFFCGNPVAWGSKKQLVVSRSTTEAEYRGLAHTITKIVWLESLLSELHIVPSKKATVWCDNSGAVAVSANPVLHSKFKHVELDLFFVREKVAAGQLVVGHVPAQNQVADIFTKPLSAPMFTKFHSCLKVLSKQEPTAEVK</sequence>
<dbReference type="InterPro" id="IPR012337">
    <property type="entry name" value="RNaseH-like_sf"/>
</dbReference>
<evidence type="ECO:0000313" key="5">
    <source>
        <dbReference type="Proteomes" id="UP000701853"/>
    </source>
</evidence>
<dbReference type="SUPFAM" id="SSF56672">
    <property type="entry name" value="DNA/RNA polymerases"/>
    <property type="match status" value="1"/>
</dbReference>
<evidence type="ECO:0000259" key="3">
    <source>
        <dbReference type="PROSITE" id="PS50994"/>
    </source>
</evidence>
<dbReference type="EMBL" id="JAHUZN010000007">
    <property type="protein sequence ID" value="KAG8489179.1"/>
    <property type="molecule type" value="Genomic_DNA"/>
</dbReference>
<keyword evidence="1" id="KW-0645">Protease</keyword>
<dbReference type="PANTHER" id="PTHR47481:SF30">
    <property type="entry name" value="CCHC-TYPE DOMAIN-CONTAINING PROTEIN"/>
    <property type="match status" value="1"/>
</dbReference>
<dbReference type="CDD" id="cd09272">
    <property type="entry name" value="RNase_HI_RT_Ty1"/>
    <property type="match status" value="1"/>
</dbReference>
<evidence type="ECO:0000256" key="1">
    <source>
        <dbReference type="ARBA" id="ARBA00022750"/>
    </source>
</evidence>
<dbReference type="PROSITE" id="PS50994">
    <property type="entry name" value="INTEGRASE"/>
    <property type="match status" value="1"/>
</dbReference>
<keyword evidence="1" id="KW-0064">Aspartyl protease</keyword>
<dbReference type="InterPro" id="IPR043502">
    <property type="entry name" value="DNA/RNA_pol_sf"/>
</dbReference>
<dbReference type="Proteomes" id="UP000701853">
    <property type="component" value="Chromosome 7"/>
</dbReference>
<dbReference type="OrthoDB" id="414945at2759"/>
<reference evidence="4 5" key="1">
    <citation type="journal article" date="2021" name="bioRxiv">
        <title>The Gossypium anomalum genome as a resource for cotton improvement and evolutionary analysis of hybrid incompatibility.</title>
        <authorList>
            <person name="Grover C.E."/>
            <person name="Yuan D."/>
            <person name="Arick M.A."/>
            <person name="Miller E.R."/>
            <person name="Hu G."/>
            <person name="Peterson D.G."/>
            <person name="Wendel J.F."/>
            <person name="Udall J.A."/>
        </authorList>
    </citation>
    <scope>NUCLEOTIDE SEQUENCE [LARGE SCALE GENOMIC DNA]</scope>
    <source>
        <strain evidence="4">JFW-Udall</strain>
        <tissue evidence="4">Leaf</tissue>
    </source>
</reference>
<protein>
    <recommendedName>
        <fullName evidence="3">Integrase catalytic domain-containing protein</fullName>
    </recommendedName>
</protein>
<dbReference type="InterPro" id="IPR001584">
    <property type="entry name" value="Integrase_cat-core"/>
</dbReference>
<keyword evidence="1" id="KW-0378">Hydrolase</keyword>
<dbReference type="GO" id="GO:0015074">
    <property type="term" value="P:DNA integration"/>
    <property type="evidence" value="ECO:0007669"/>
    <property type="project" value="InterPro"/>
</dbReference>
<feature type="region of interest" description="Disordered" evidence="2">
    <location>
        <begin position="213"/>
        <end position="236"/>
    </location>
</feature>
<dbReference type="SUPFAM" id="SSF53098">
    <property type="entry name" value="Ribonuclease H-like"/>
    <property type="match status" value="1"/>
</dbReference>
<keyword evidence="5" id="KW-1185">Reference proteome</keyword>
<accession>A0A8J5YN85</accession>
<comment type="caution">
    <text evidence="4">The sequence shown here is derived from an EMBL/GenBank/DDBJ whole genome shotgun (WGS) entry which is preliminary data.</text>
</comment>
<feature type="domain" description="Integrase catalytic" evidence="3">
    <location>
        <begin position="374"/>
        <end position="559"/>
    </location>
</feature>
<evidence type="ECO:0000313" key="4">
    <source>
        <dbReference type="EMBL" id="KAG8489179.1"/>
    </source>
</evidence>
<dbReference type="GO" id="GO:0004190">
    <property type="term" value="F:aspartic-type endopeptidase activity"/>
    <property type="evidence" value="ECO:0007669"/>
    <property type="project" value="UniProtKB-KW"/>
</dbReference>
<dbReference type="Pfam" id="PF22936">
    <property type="entry name" value="Pol_BBD"/>
    <property type="match status" value="1"/>
</dbReference>
<dbReference type="GO" id="GO:0003676">
    <property type="term" value="F:nucleic acid binding"/>
    <property type="evidence" value="ECO:0007669"/>
    <property type="project" value="InterPro"/>
</dbReference>
<proteinExistence type="predicted"/>
<dbReference type="PANTHER" id="PTHR47481">
    <property type="match status" value="1"/>
</dbReference>
<evidence type="ECO:0000256" key="2">
    <source>
        <dbReference type="SAM" id="MobiDB-lite"/>
    </source>
</evidence>
<dbReference type="InterPro" id="IPR036397">
    <property type="entry name" value="RNaseH_sf"/>
</dbReference>
<dbReference type="AlphaFoldDB" id="A0A8J5YN85"/>
<gene>
    <name evidence="4" type="ORF">CXB51_017224</name>
</gene>
<dbReference type="Pfam" id="PF14223">
    <property type="entry name" value="Retrotran_gag_2"/>
    <property type="match status" value="1"/>
</dbReference>
<name>A0A8J5YN85_9ROSI</name>
<organism evidence="4 5">
    <name type="scientific">Gossypium anomalum</name>
    <dbReference type="NCBI Taxonomy" id="47600"/>
    <lineage>
        <taxon>Eukaryota</taxon>
        <taxon>Viridiplantae</taxon>
        <taxon>Streptophyta</taxon>
        <taxon>Embryophyta</taxon>
        <taxon>Tracheophyta</taxon>
        <taxon>Spermatophyta</taxon>
        <taxon>Magnoliopsida</taxon>
        <taxon>eudicotyledons</taxon>
        <taxon>Gunneridae</taxon>
        <taxon>Pentapetalae</taxon>
        <taxon>rosids</taxon>
        <taxon>malvids</taxon>
        <taxon>Malvales</taxon>
        <taxon>Malvaceae</taxon>
        <taxon>Malvoideae</taxon>
        <taxon>Gossypium</taxon>
    </lineage>
</organism>
<dbReference type="Gene3D" id="3.30.420.10">
    <property type="entry name" value="Ribonuclease H-like superfamily/Ribonuclease H"/>
    <property type="match status" value="1"/>
</dbReference>
<dbReference type="Pfam" id="PF25597">
    <property type="entry name" value="SH3_retrovirus"/>
    <property type="match status" value="1"/>
</dbReference>
<dbReference type="Pfam" id="PF07727">
    <property type="entry name" value="RVT_2"/>
    <property type="match status" value="1"/>
</dbReference>
<dbReference type="InterPro" id="IPR054722">
    <property type="entry name" value="PolX-like_BBD"/>
</dbReference>
<dbReference type="InterPro" id="IPR057670">
    <property type="entry name" value="SH3_retrovirus"/>
</dbReference>